<keyword evidence="3" id="KW-1185">Reference proteome</keyword>
<dbReference type="PANTHER" id="PTHR21015">
    <property type="entry name" value="UDP-N-ACETYLGLUCOSAMINE--N-ACETYLMURAMYL-(PENTAPEPTIDE) PYROPHOSPHORYL-UNDECAPRENOL N-ACETYLGLUCOSAMINE TRANSFERASE 1"/>
    <property type="match status" value="1"/>
</dbReference>
<keyword evidence="2" id="KW-0808">Transferase</keyword>
<organism evidence="2 3">
    <name type="scientific">Oleidesulfovibrio alaskensis (strain ATCC BAA-1058 / DSM 17464 / G20)</name>
    <name type="common">Desulfovibrio alaskensis</name>
    <dbReference type="NCBI Taxonomy" id="207559"/>
    <lineage>
        <taxon>Bacteria</taxon>
        <taxon>Pseudomonadati</taxon>
        <taxon>Thermodesulfobacteriota</taxon>
        <taxon>Desulfovibrionia</taxon>
        <taxon>Desulfovibrionales</taxon>
        <taxon>Desulfovibrionaceae</taxon>
        <taxon>Oleidesulfovibrio</taxon>
    </lineage>
</organism>
<dbReference type="Gene3D" id="3.40.50.2000">
    <property type="entry name" value="Glycogen Phosphorylase B"/>
    <property type="match status" value="1"/>
</dbReference>
<evidence type="ECO:0000259" key="1">
    <source>
        <dbReference type="Pfam" id="PF04101"/>
    </source>
</evidence>
<dbReference type="PIRSF" id="PIRSF017085">
    <property type="entry name" value="Glycosyltransf_RedA_prd"/>
    <property type="match status" value="1"/>
</dbReference>
<dbReference type="InterPro" id="IPR007235">
    <property type="entry name" value="Glyco_trans_28_C"/>
</dbReference>
<evidence type="ECO:0000313" key="3">
    <source>
        <dbReference type="Proteomes" id="UP000002710"/>
    </source>
</evidence>
<protein>
    <submittedName>
        <fullName evidence="2">Glycosyltransferase 28 domain-containing protein</fullName>
    </submittedName>
</protein>
<dbReference type="CAZy" id="GT1">
    <property type="family name" value="Glycosyltransferase Family 1"/>
</dbReference>
<dbReference type="HOGENOM" id="CLU_055279_0_0_7"/>
<accession>Q314V6</accession>
<dbReference type="RefSeq" id="WP_011366819.1">
    <property type="nucleotide sequence ID" value="NC_007519.1"/>
</dbReference>
<name>Q314V6_OLEA2</name>
<dbReference type="STRING" id="207559.Dde_0739"/>
<feature type="domain" description="Glycosyl transferase family 28 C-terminal" evidence="1">
    <location>
        <begin position="273"/>
        <end position="381"/>
    </location>
</feature>
<dbReference type="InterPro" id="IPR016683">
    <property type="entry name" value="Glyco_trans_28_RedA_prd"/>
</dbReference>
<dbReference type="Pfam" id="PF04101">
    <property type="entry name" value="Glyco_tran_28_C"/>
    <property type="match status" value="1"/>
</dbReference>
<proteinExistence type="predicted"/>
<dbReference type="PANTHER" id="PTHR21015:SF28">
    <property type="entry name" value="SLL1722 PROTEIN"/>
    <property type="match status" value="1"/>
</dbReference>
<gene>
    <name evidence="2" type="ordered locus">Dde_0739</name>
</gene>
<sequence length="391" mass="44198">MSQTYNILMYSHDTYGLGHIRRTMTIAQALLHPDVNILILTGSPIAGRYTFPQGIDFVRIPGMIKQSNTSYVPHSIKVAPNHALDIRQEIITATAKAFDPAMFIVDKVPVGLKGEVRPVLEWFRTSRPETKVILGLRDILDDAATTRADWENRNYLHVIDDLYSEVWVYGEKRLYNPLEEYGIPGHMHHKFVFTGYLPRPSYIKAAATQQRRNGDRLVLVTAGGGGDGYPLLDCYMKMAESGPLPFRTVMVSGPFVPKPRQDELADRARRSGIAFKTFHNKPEKLMANADVVVSMGGYNTICEVLSQRKVTLVIPRDTPRMEQLIRARMLQREGLADFIEWDRMSPSLMLGRILALLENPAPWKQAMENFALTGLETIKQRLAAFRQETAA</sequence>
<dbReference type="KEGG" id="dde:Dde_0739"/>
<dbReference type="eggNOG" id="COG4671">
    <property type="taxonomic scope" value="Bacteria"/>
</dbReference>
<dbReference type="SUPFAM" id="SSF53756">
    <property type="entry name" value="UDP-Glycosyltransferase/glycogen phosphorylase"/>
    <property type="match status" value="1"/>
</dbReference>
<evidence type="ECO:0000313" key="2">
    <source>
        <dbReference type="EMBL" id="ABB37540.1"/>
    </source>
</evidence>
<dbReference type="EMBL" id="CP000112">
    <property type="protein sequence ID" value="ABB37540.1"/>
    <property type="molecule type" value="Genomic_DNA"/>
</dbReference>
<dbReference type="Proteomes" id="UP000002710">
    <property type="component" value="Chromosome"/>
</dbReference>
<dbReference type="GO" id="GO:0016758">
    <property type="term" value="F:hexosyltransferase activity"/>
    <property type="evidence" value="ECO:0007669"/>
    <property type="project" value="InterPro"/>
</dbReference>
<reference evidence="2 3" key="1">
    <citation type="journal article" date="2011" name="J. Bacteriol.">
        <title>Complete genome sequence and updated annotation of Desulfovibrio alaskensis G20.</title>
        <authorList>
            <person name="Hauser L.J."/>
            <person name="Land M.L."/>
            <person name="Brown S.D."/>
            <person name="Larimer F."/>
            <person name="Keller K.L."/>
            <person name="Rapp-Giles B.J."/>
            <person name="Price M.N."/>
            <person name="Lin M."/>
            <person name="Bruce D.C."/>
            <person name="Detter J.C."/>
            <person name="Tapia R."/>
            <person name="Han C.S."/>
            <person name="Goodwin L.A."/>
            <person name="Cheng J.F."/>
            <person name="Pitluck S."/>
            <person name="Copeland A."/>
            <person name="Lucas S."/>
            <person name="Nolan M."/>
            <person name="Lapidus A.L."/>
            <person name="Palumbo A.V."/>
            <person name="Wall J.D."/>
        </authorList>
    </citation>
    <scope>NUCLEOTIDE SEQUENCE [LARGE SCALE GENOMIC DNA]</scope>
    <source>
        <strain evidence="3">ATCC BAA 1058 / DSM 17464 / G20</strain>
    </source>
</reference>
<dbReference type="AlphaFoldDB" id="Q314V6"/>